<proteinExistence type="predicted"/>
<accession>A0AAN5I4J2</accession>
<feature type="region of interest" description="Disordered" evidence="1">
    <location>
        <begin position="98"/>
        <end position="123"/>
    </location>
</feature>
<evidence type="ECO:0000256" key="1">
    <source>
        <dbReference type="SAM" id="MobiDB-lite"/>
    </source>
</evidence>
<dbReference type="EMBL" id="BTRK01000004">
    <property type="protein sequence ID" value="GMR50521.1"/>
    <property type="molecule type" value="Genomic_DNA"/>
</dbReference>
<keyword evidence="3" id="KW-1185">Reference proteome</keyword>
<dbReference type="Proteomes" id="UP001328107">
    <property type="component" value="Unassembled WGS sequence"/>
</dbReference>
<dbReference type="AlphaFoldDB" id="A0AAN5I4J2"/>
<feature type="compositionally biased region" description="Acidic residues" evidence="1">
    <location>
        <begin position="104"/>
        <end position="123"/>
    </location>
</feature>
<evidence type="ECO:0000313" key="3">
    <source>
        <dbReference type="Proteomes" id="UP001328107"/>
    </source>
</evidence>
<feature type="non-terminal residue" evidence="2">
    <location>
        <position position="1"/>
    </location>
</feature>
<gene>
    <name evidence="2" type="ORF">PMAYCL1PPCAC_20716</name>
</gene>
<reference evidence="3" key="1">
    <citation type="submission" date="2022-10" db="EMBL/GenBank/DDBJ databases">
        <title>Genome assembly of Pristionchus species.</title>
        <authorList>
            <person name="Yoshida K."/>
            <person name="Sommer R.J."/>
        </authorList>
    </citation>
    <scope>NUCLEOTIDE SEQUENCE [LARGE SCALE GENOMIC DNA]</scope>
    <source>
        <strain evidence="3">RS5460</strain>
    </source>
</reference>
<comment type="caution">
    <text evidence="2">The sequence shown here is derived from an EMBL/GenBank/DDBJ whole genome shotgun (WGS) entry which is preliminary data.</text>
</comment>
<evidence type="ECO:0000313" key="2">
    <source>
        <dbReference type="EMBL" id="GMR50521.1"/>
    </source>
</evidence>
<organism evidence="2 3">
    <name type="scientific">Pristionchus mayeri</name>
    <dbReference type="NCBI Taxonomy" id="1317129"/>
    <lineage>
        <taxon>Eukaryota</taxon>
        <taxon>Metazoa</taxon>
        <taxon>Ecdysozoa</taxon>
        <taxon>Nematoda</taxon>
        <taxon>Chromadorea</taxon>
        <taxon>Rhabditida</taxon>
        <taxon>Rhabditina</taxon>
        <taxon>Diplogasteromorpha</taxon>
        <taxon>Diplogasteroidea</taxon>
        <taxon>Neodiplogasteridae</taxon>
        <taxon>Pristionchus</taxon>
    </lineage>
</organism>
<sequence length="123" mass="13959">CHLTLSSLKSGSFNARVQGLKILIASDVLHLFKKYRLDGADQRKALQLHLRNSTKQVAVFLKRPICQDAGAREHKQFSSFISTLEEWLRMARKVMKKYAKNTSDSEESSGEEDEAESGEETEE</sequence>
<name>A0AAN5I4J2_9BILA</name>
<protein>
    <submittedName>
        <fullName evidence="2">Uncharacterized protein</fullName>
    </submittedName>
</protein>